<sequence>MTTKLKRIQVYATKELHKRLEIAASHPKVSKSEIVKRALELYLSEEQEAMRNNPILRRLDRMTRESEKLRQRLVVLSEAHALYVRYFLTLVPAPPNEEREAARAEGAARFESYREALETILSDRSRYLFDGVEDALIGKSDFFTNEELDRLHQPAPARGGAS</sequence>
<proteinExistence type="predicted"/>
<name>A0ABQ5UXQ0_9PROT</name>
<comment type="caution">
    <text evidence="1">The sequence shown here is derived from an EMBL/GenBank/DDBJ whole genome shotgun (WGS) entry which is preliminary data.</text>
</comment>
<dbReference type="CDD" id="cd21631">
    <property type="entry name" value="RHH_CopG_NikR-like"/>
    <property type="match status" value="1"/>
</dbReference>
<evidence type="ECO:0000313" key="2">
    <source>
        <dbReference type="Proteomes" id="UP001161390"/>
    </source>
</evidence>
<evidence type="ECO:0000313" key="1">
    <source>
        <dbReference type="EMBL" id="GLQ19487.1"/>
    </source>
</evidence>
<dbReference type="SUPFAM" id="SSF47598">
    <property type="entry name" value="Ribbon-helix-helix"/>
    <property type="match status" value="1"/>
</dbReference>
<dbReference type="Gene3D" id="1.10.1220.10">
    <property type="entry name" value="Met repressor-like"/>
    <property type="match status" value="1"/>
</dbReference>
<evidence type="ECO:0008006" key="3">
    <source>
        <dbReference type="Google" id="ProtNLM"/>
    </source>
</evidence>
<organism evidence="1 2">
    <name type="scientific">Algimonas porphyrae</name>
    <dbReference type="NCBI Taxonomy" id="1128113"/>
    <lineage>
        <taxon>Bacteria</taxon>
        <taxon>Pseudomonadati</taxon>
        <taxon>Pseudomonadota</taxon>
        <taxon>Alphaproteobacteria</taxon>
        <taxon>Maricaulales</taxon>
        <taxon>Robiginitomaculaceae</taxon>
        <taxon>Algimonas</taxon>
    </lineage>
</organism>
<gene>
    <name evidence="1" type="ORF">GCM10007854_04420</name>
</gene>
<dbReference type="RefSeq" id="WP_284369236.1">
    <property type="nucleotide sequence ID" value="NZ_BSNJ01000001.1"/>
</dbReference>
<dbReference type="EMBL" id="BSNJ01000001">
    <property type="protein sequence ID" value="GLQ19487.1"/>
    <property type="molecule type" value="Genomic_DNA"/>
</dbReference>
<dbReference type="Proteomes" id="UP001161390">
    <property type="component" value="Unassembled WGS sequence"/>
</dbReference>
<reference evidence="1" key="2">
    <citation type="submission" date="2023-01" db="EMBL/GenBank/DDBJ databases">
        <title>Draft genome sequence of Algimonas porphyrae strain NBRC 108216.</title>
        <authorList>
            <person name="Sun Q."/>
            <person name="Mori K."/>
        </authorList>
    </citation>
    <scope>NUCLEOTIDE SEQUENCE</scope>
    <source>
        <strain evidence="1">NBRC 108216</strain>
    </source>
</reference>
<protein>
    <recommendedName>
        <fullName evidence="3">CopG family transcriptional regulator</fullName>
    </recommendedName>
</protein>
<keyword evidence="2" id="KW-1185">Reference proteome</keyword>
<reference evidence="1" key="1">
    <citation type="journal article" date="2014" name="Int. J. Syst. Evol. Microbiol.">
        <title>Complete genome of a new Firmicutes species belonging to the dominant human colonic microbiota ('Ruminococcus bicirculans') reveals two chromosomes and a selective capacity to utilize plant glucans.</title>
        <authorList>
            <consortium name="NISC Comparative Sequencing Program"/>
            <person name="Wegmann U."/>
            <person name="Louis P."/>
            <person name="Goesmann A."/>
            <person name="Henrissat B."/>
            <person name="Duncan S.H."/>
            <person name="Flint H.J."/>
        </authorList>
    </citation>
    <scope>NUCLEOTIDE SEQUENCE</scope>
    <source>
        <strain evidence="1">NBRC 108216</strain>
    </source>
</reference>
<dbReference type="InterPro" id="IPR010985">
    <property type="entry name" value="Ribbon_hlx_hlx"/>
</dbReference>
<accession>A0ABQ5UXQ0</accession>
<dbReference type="InterPro" id="IPR013321">
    <property type="entry name" value="Arc_rbn_hlx_hlx"/>
</dbReference>